<evidence type="ECO:0000256" key="1">
    <source>
        <dbReference type="SAM" id="Phobius"/>
    </source>
</evidence>
<feature type="transmembrane region" description="Helical" evidence="1">
    <location>
        <begin position="107"/>
        <end position="135"/>
    </location>
</feature>
<sequence>MDVIAIIAFVVMGLIIITAINAIGFKMSCGIFNKDVSYFEAIIILTSALINSIFYELIVLIPGALIVIYYSMSKYILLLKIIAGVVGSIGFFKSIKDGLEVGWIKAVVIYMIGNVINILILMGIVVILFIIGWWFGGAEHAAGNVISSQIPSDNIGTI</sequence>
<dbReference type="GeneID" id="5326232"/>
<name>A6UWD6_META3</name>
<feature type="transmembrane region" description="Helical" evidence="1">
    <location>
        <begin position="76"/>
        <end position="95"/>
    </location>
</feature>
<keyword evidence="3" id="KW-1185">Reference proteome</keyword>
<feature type="transmembrane region" description="Helical" evidence="1">
    <location>
        <begin position="37"/>
        <end position="70"/>
    </location>
</feature>
<feature type="transmembrane region" description="Helical" evidence="1">
    <location>
        <begin position="6"/>
        <end position="25"/>
    </location>
</feature>
<proteinExistence type="predicted"/>
<protein>
    <submittedName>
        <fullName evidence="2">Uncharacterized protein</fullName>
    </submittedName>
</protein>
<reference evidence="2" key="1">
    <citation type="submission" date="2007-06" db="EMBL/GenBank/DDBJ databases">
        <title>Complete sequence of Methanococcus aeolicus Nankai-3.</title>
        <authorList>
            <consortium name="US DOE Joint Genome Institute"/>
            <person name="Copeland A."/>
            <person name="Lucas S."/>
            <person name="Lapidus A."/>
            <person name="Barry K."/>
            <person name="Glavina del Rio T."/>
            <person name="Dalin E."/>
            <person name="Tice H."/>
            <person name="Pitluck S."/>
            <person name="Chain P."/>
            <person name="Malfatti S."/>
            <person name="Shin M."/>
            <person name="Vergez L."/>
            <person name="Schmutz J."/>
            <person name="Larimer F."/>
            <person name="Land M."/>
            <person name="Hauser L."/>
            <person name="Kyrpides N."/>
            <person name="Lykidis A."/>
            <person name="Sieprawska-Lupa M."/>
            <person name="Whitman W.B."/>
            <person name="Richardson P."/>
        </authorList>
    </citation>
    <scope>NUCLEOTIDE SEQUENCE [LARGE SCALE GENOMIC DNA]</scope>
    <source>
        <strain evidence="2">Nankai-3</strain>
    </source>
</reference>
<keyword evidence="1" id="KW-0472">Membrane</keyword>
<evidence type="ECO:0000313" key="3">
    <source>
        <dbReference type="Proteomes" id="UP000001106"/>
    </source>
</evidence>
<dbReference type="RefSeq" id="WP_011973940.1">
    <property type="nucleotide sequence ID" value="NC_009635.1"/>
</dbReference>
<dbReference type="HOGENOM" id="CLU_1665491_0_0_2"/>
<evidence type="ECO:0000313" key="2">
    <source>
        <dbReference type="EMBL" id="ABR56808.1"/>
    </source>
</evidence>
<dbReference type="eggNOG" id="ENOG502N574">
    <property type="taxonomic scope" value="Archaea"/>
</dbReference>
<dbReference type="Proteomes" id="UP000001106">
    <property type="component" value="Chromosome"/>
</dbReference>
<keyword evidence="1" id="KW-1133">Transmembrane helix</keyword>
<organism evidence="2 3">
    <name type="scientific">Methanococcus aeolicus (strain ATCC BAA-1280 / DSM 17508 / OCM 812 / Nankai-3)</name>
    <dbReference type="NCBI Taxonomy" id="419665"/>
    <lineage>
        <taxon>Archaea</taxon>
        <taxon>Methanobacteriati</taxon>
        <taxon>Methanobacteriota</taxon>
        <taxon>Methanomada group</taxon>
        <taxon>Methanococci</taxon>
        <taxon>Methanococcales</taxon>
        <taxon>Methanococcaceae</taxon>
        <taxon>Methanococcus</taxon>
    </lineage>
</organism>
<dbReference type="EMBL" id="CP000743">
    <property type="protein sequence ID" value="ABR56808.1"/>
    <property type="molecule type" value="Genomic_DNA"/>
</dbReference>
<dbReference type="STRING" id="419665.Maeo_1232"/>
<gene>
    <name evidence="2" type="ordered locus">Maeo_1232</name>
</gene>
<dbReference type="KEGG" id="mae:Maeo_1232"/>
<dbReference type="AlphaFoldDB" id="A6UWD6"/>
<dbReference type="OrthoDB" id="382530at2157"/>
<keyword evidence="1" id="KW-0812">Transmembrane</keyword>
<accession>A6UWD6</accession>